<protein>
    <recommendedName>
        <fullName evidence="3">Mediator of RNA polymerase II transcription subunit 12</fullName>
    </recommendedName>
    <alternativeName>
        <fullName evidence="7">Mediator complex subunit 12</fullName>
    </alternativeName>
</protein>
<organism evidence="10 11">
    <name type="scientific">Fomitopsis schrenkii</name>
    <name type="common">Brown rot fungus</name>
    <dbReference type="NCBI Taxonomy" id="2126942"/>
    <lineage>
        <taxon>Eukaryota</taxon>
        <taxon>Fungi</taxon>
        <taxon>Dikarya</taxon>
        <taxon>Basidiomycota</taxon>
        <taxon>Agaricomycotina</taxon>
        <taxon>Agaricomycetes</taxon>
        <taxon>Polyporales</taxon>
        <taxon>Fomitopsis</taxon>
    </lineage>
</organism>
<dbReference type="GO" id="GO:0006357">
    <property type="term" value="P:regulation of transcription by RNA polymerase II"/>
    <property type="evidence" value="ECO:0007669"/>
    <property type="project" value="InterPro"/>
</dbReference>
<keyword evidence="5" id="KW-0804">Transcription</keyword>
<accession>S8FMS4</accession>
<keyword evidence="6" id="KW-0539">Nucleus</keyword>
<evidence type="ECO:0000259" key="9">
    <source>
        <dbReference type="SMART" id="SM01281"/>
    </source>
</evidence>
<dbReference type="InterPro" id="IPR019035">
    <property type="entry name" value="Mediator_Med12"/>
</dbReference>
<feature type="region of interest" description="Disordered" evidence="8">
    <location>
        <begin position="1573"/>
        <end position="1614"/>
    </location>
</feature>
<evidence type="ECO:0000256" key="8">
    <source>
        <dbReference type="SAM" id="MobiDB-lite"/>
    </source>
</evidence>
<reference evidence="10 11" key="1">
    <citation type="journal article" date="2012" name="Science">
        <title>The Paleozoic origin of enzymatic lignin decomposition reconstructed from 31 fungal genomes.</title>
        <authorList>
            <person name="Floudas D."/>
            <person name="Binder M."/>
            <person name="Riley R."/>
            <person name="Barry K."/>
            <person name="Blanchette R.A."/>
            <person name="Henrissat B."/>
            <person name="Martinez A.T."/>
            <person name="Otillar R."/>
            <person name="Spatafora J.W."/>
            <person name="Yadav J.S."/>
            <person name="Aerts A."/>
            <person name="Benoit I."/>
            <person name="Boyd A."/>
            <person name="Carlson A."/>
            <person name="Copeland A."/>
            <person name="Coutinho P.M."/>
            <person name="de Vries R.P."/>
            <person name="Ferreira P."/>
            <person name="Findley K."/>
            <person name="Foster B."/>
            <person name="Gaskell J."/>
            <person name="Glotzer D."/>
            <person name="Gorecki P."/>
            <person name="Heitman J."/>
            <person name="Hesse C."/>
            <person name="Hori C."/>
            <person name="Igarashi K."/>
            <person name="Jurgens J.A."/>
            <person name="Kallen N."/>
            <person name="Kersten P."/>
            <person name="Kohler A."/>
            <person name="Kuees U."/>
            <person name="Kumar T.K.A."/>
            <person name="Kuo A."/>
            <person name="LaButti K."/>
            <person name="Larrondo L.F."/>
            <person name="Lindquist E."/>
            <person name="Ling A."/>
            <person name="Lombard V."/>
            <person name="Lucas S."/>
            <person name="Lundell T."/>
            <person name="Martin R."/>
            <person name="McLaughlin D.J."/>
            <person name="Morgenstern I."/>
            <person name="Morin E."/>
            <person name="Murat C."/>
            <person name="Nagy L.G."/>
            <person name="Nolan M."/>
            <person name="Ohm R.A."/>
            <person name="Patyshakuliyeva A."/>
            <person name="Rokas A."/>
            <person name="Ruiz-Duenas F.J."/>
            <person name="Sabat G."/>
            <person name="Salamov A."/>
            <person name="Samejima M."/>
            <person name="Schmutz J."/>
            <person name="Slot J.C."/>
            <person name="St John F."/>
            <person name="Stenlid J."/>
            <person name="Sun H."/>
            <person name="Sun S."/>
            <person name="Syed K."/>
            <person name="Tsang A."/>
            <person name="Wiebenga A."/>
            <person name="Young D."/>
            <person name="Pisabarro A."/>
            <person name="Eastwood D.C."/>
            <person name="Martin F."/>
            <person name="Cullen D."/>
            <person name="Grigoriev I.V."/>
            <person name="Hibbett D.S."/>
        </authorList>
    </citation>
    <scope>NUCLEOTIDE SEQUENCE</scope>
    <source>
        <strain evidence="11">FP-58527</strain>
    </source>
</reference>
<evidence type="ECO:0000313" key="11">
    <source>
        <dbReference type="Proteomes" id="UP000015241"/>
    </source>
</evidence>
<dbReference type="Proteomes" id="UP000015241">
    <property type="component" value="Unassembled WGS sequence"/>
</dbReference>
<dbReference type="InParanoid" id="S8FMS4"/>
<comment type="subcellular location">
    <subcellularLocation>
        <location evidence="1">Nucleus</location>
    </subcellularLocation>
</comment>
<comment type="similarity">
    <text evidence="2">Belongs to the Mediator complex subunit 12 family.</text>
</comment>
<evidence type="ECO:0000256" key="6">
    <source>
        <dbReference type="ARBA" id="ARBA00023242"/>
    </source>
</evidence>
<evidence type="ECO:0000256" key="7">
    <source>
        <dbReference type="ARBA" id="ARBA00032010"/>
    </source>
</evidence>
<keyword evidence="11" id="KW-1185">Reference proteome</keyword>
<dbReference type="SMART" id="SM01281">
    <property type="entry name" value="Med12"/>
    <property type="match status" value="1"/>
</dbReference>
<dbReference type="STRING" id="743788.S8FMS4"/>
<dbReference type="EMBL" id="KE504134">
    <property type="protein sequence ID" value="EPT02611.1"/>
    <property type="molecule type" value="Genomic_DNA"/>
</dbReference>
<dbReference type="GO" id="GO:0016592">
    <property type="term" value="C:mediator complex"/>
    <property type="evidence" value="ECO:0007669"/>
    <property type="project" value="InterPro"/>
</dbReference>
<keyword evidence="4" id="KW-0805">Transcription regulation</keyword>
<evidence type="ECO:0000256" key="2">
    <source>
        <dbReference type="ARBA" id="ARBA00010289"/>
    </source>
</evidence>
<dbReference type="Pfam" id="PF09497">
    <property type="entry name" value="Med12"/>
    <property type="match status" value="1"/>
</dbReference>
<feature type="compositionally biased region" description="Low complexity" evidence="8">
    <location>
        <begin position="1520"/>
        <end position="1542"/>
    </location>
</feature>
<evidence type="ECO:0000256" key="5">
    <source>
        <dbReference type="ARBA" id="ARBA00023163"/>
    </source>
</evidence>
<evidence type="ECO:0000256" key="1">
    <source>
        <dbReference type="ARBA" id="ARBA00004123"/>
    </source>
</evidence>
<evidence type="ECO:0000256" key="4">
    <source>
        <dbReference type="ARBA" id="ARBA00023015"/>
    </source>
</evidence>
<evidence type="ECO:0000313" key="10">
    <source>
        <dbReference type="EMBL" id="EPT02611.1"/>
    </source>
</evidence>
<dbReference type="PANTHER" id="PTHR46567:SF1">
    <property type="entry name" value="MEDIATOR OF RNA POLYMERASE II TRANSCRIPTION SUBUNIT 12"/>
    <property type="match status" value="1"/>
</dbReference>
<dbReference type="PANTHER" id="PTHR46567">
    <property type="entry name" value="MEDIATOR OF RNA POLYMERASE II TRANSCRIPTION SUBUNIT 12"/>
    <property type="match status" value="1"/>
</dbReference>
<proteinExistence type="inferred from homology"/>
<feature type="compositionally biased region" description="Basic residues" evidence="8">
    <location>
        <begin position="1597"/>
        <end position="1614"/>
    </location>
</feature>
<gene>
    <name evidence="10" type="ORF">FOMPIDRAFT_1047675</name>
</gene>
<dbReference type="GO" id="GO:0003712">
    <property type="term" value="F:transcription coregulator activity"/>
    <property type="evidence" value="ECO:0007669"/>
    <property type="project" value="InterPro"/>
</dbReference>
<evidence type="ECO:0000256" key="3">
    <source>
        <dbReference type="ARBA" id="ARBA00019622"/>
    </source>
</evidence>
<feature type="region of interest" description="Disordered" evidence="8">
    <location>
        <begin position="1505"/>
        <end position="1548"/>
    </location>
</feature>
<name>S8FMS4_FOMSC</name>
<dbReference type="HOGENOM" id="CLU_003154_0_0_1"/>
<dbReference type="eggNOG" id="KOG4522">
    <property type="taxonomic scope" value="Eukaryota"/>
</dbReference>
<feature type="domain" description="Mediator complex subunit Med12" evidence="9">
    <location>
        <begin position="104"/>
        <end position="167"/>
    </location>
</feature>
<sequence length="1614" mass="179755">MAKGERETLPVYELRPPPWLPKTHASADLGYTGFYPPRPGDVEENLAHSAVQNGLTLPPVVSAEAYTAHDPTRDGRQQVQHLEDLMNKIFLRRAENIPPVPASTFRMPSRVTLNETKRQQWFADLANTEVPLYKLGKNVPHGAKGHDLLDLLHSNKVEIQRAVWFLRVFGGNESAGLRNKPGYNPTQYSIEWANVVTSYMKKQLADIALPTAPRPGLNIKITFKNMLADPQPRERWISRFSYCLELLRTFYAEGLVDNRTFLTWLVQQTGTCNLAQLALVAGLADQYLDGMLINRALTHHLIRSTVARDLLASVESTLRHLVARSFLALPDAFVSPRAWQLHSELLGDILSNAVSPAEGTPVQSAQALQQTFQYLFADVKRRNEGMLFRRLPPRVVGSLTSALSDIKLLNSLSGDTDISSVAFFEDCLGPHPSFARKLDILLTWSVTSLQYGDHRPYAASCILEEWRRKAGERAIRHEAESPDQFIQDQVFDWLDGSDDAADPGNLPAVSLLFGQLVKQGLFSYQQYVQRLIARGECGLSFSQEGHSRHRDFLRWTCLHTADASVIRQRKLTLYEVRARQTPEDQHEHQMRGELRLLLPEVFGGNGRDAHATTIKFWEICPALLTSPRYEQVRTIRMWLLPILHKHIASQESALADGNSDVLRTFTLSAILMARTKCYSSLLDLTLYTLERATTLQLLVGIIETLCQHMEIWACMGVMKHVAAGLYVAHQYWRGRGIHSRQLLSLLTQVDKGRYLEPAQRDQVVNDVSAYSHALHPMNQSVNAVPVHLPEVLLLATDRNPEAPSNLAKSLWYKYMTTPDWAWTVWDNTVASLRQIPIMIADVDGRRACAMNYAQFLWQVDQHLPQGFDCHVLEWFLGSGKNEAAALSVDVWDILMVVLLQLCIYGALTTTTVLQGLIYPVWQSAATASTPEQGQGLEVLLSAVNALFEHLLLKDECGTGLPPSDIFEAQGLQTRRRDVFREPHFSQLVDNLPALVLVEHNHFLSDLSRQGSRTLRESICRFSVFRLGVYRDLDAVRYAFEKLLESRTVSEELHADLVTALRLMLRDPDQGAEDGDGFAAAVSCLLTPWKLAATAIEMRLTLKQLAEGLSRDATRHAANASLDRLGTFVFHQCKSAEEVDFVAEMMTEVSRDVAGKFVNAGLQRIIELFREPFDPTSADDVQALVANTGEVLRLLSKIVERFRDSATLPILDPAVQDSFFSALVGRFAQMKEAWSAGRSDGAEDSMNEASHCIIFLARLLQFDLGFPGAWTARATEHGSTLCKTLFDLLMLHAEGSGLDTVAFPVLFDTLLYLLDETPVDPKSATFDPFWNYPEIELSQLPAGTPQEYRTRLRTLLPYVELNPAVAGLAYATRDASGSMTIVQPVQNRPWEWTEYLGDVPPGEVNPRTDERAGTRIEEHASVRNCASLALELFGARATGEILVPAHARGDQRVDAVLRTFQDDRSGESVFARDWREARVLLSDESKLGAGHDDEQAGVPAAHAVGQYQGASRRGSPALSNRSGAVRMAGSSSSGSRRQSPATSTAVGHPLSRLSVSTASEPIDVDAFDFAVATATTSSTKRKPEDDDEVQIIEGPSRSSKKPRAKVASKTKGRKR</sequence>
<dbReference type="OrthoDB" id="20828at2759"/>